<gene>
    <name evidence="1" type="ORF">GA0061101_11557</name>
</gene>
<sequence>MRCKASMPFIRGIITSRTMMSVGGTSYANTGIFRRLNLKPFLYKIFAEKGRQLTVVIDQKYFRHIRFRVHFLGTNTPNNADRKKFYTTLHFLNVA</sequence>
<reference evidence="2" key="1">
    <citation type="submission" date="2016-08" db="EMBL/GenBank/DDBJ databases">
        <authorList>
            <person name="Varghese N."/>
            <person name="Submissions Spin"/>
        </authorList>
    </citation>
    <scope>NUCLEOTIDE SEQUENCE [LARGE SCALE GENOMIC DNA]</scope>
    <source>
        <strain evidence="2">P1-7</strain>
    </source>
</reference>
<dbReference type="EMBL" id="FMAF01000015">
    <property type="protein sequence ID" value="SCB42260.1"/>
    <property type="molecule type" value="Genomic_DNA"/>
</dbReference>
<evidence type="ECO:0000313" key="1">
    <source>
        <dbReference type="EMBL" id="SCB42260.1"/>
    </source>
</evidence>
<protein>
    <submittedName>
        <fullName evidence="1">Uncharacterized protein</fullName>
    </submittedName>
</protein>
<accession>A0A1C3WQL7</accession>
<evidence type="ECO:0000313" key="2">
    <source>
        <dbReference type="Proteomes" id="UP000199205"/>
    </source>
</evidence>
<dbReference type="Proteomes" id="UP000199205">
    <property type="component" value="Unassembled WGS sequence"/>
</dbReference>
<organism evidence="1 2">
    <name type="scientific">Rhizobium lusitanum</name>
    <dbReference type="NCBI Taxonomy" id="293958"/>
    <lineage>
        <taxon>Bacteria</taxon>
        <taxon>Pseudomonadati</taxon>
        <taxon>Pseudomonadota</taxon>
        <taxon>Alphaproteobacteria</taxon>
        <taxon>Hyphomicrobiales</taxon>
        <taxon>Rhizobiaceae</taxon>
        <taxon>Rhizobium/Agrobacterium group</taxon>
        <taxon>Rhizobium</taxon>
    </lineage>
</organism>
<name>A0A1C3WQL7_9HYPH</name>
<dbReference type="AlphaFoldDB" id="A0A1C3WQL7"/>
<proteinExistence type="predicted"/>